<dbReference type="Pfam" id="PF12673">
    <property type="entry name" value="SipL"/>
    <property type="match status" value="3"/>
</dbReference>
<organism evidence="2 3">
    <name type="scientific">Halothermothrix orenii (strain H 168 / OCM 544 / DSM 9562)</name>
    <dbReference type="NCBI Taxonomy" id="373903"/>
    <lineage>
        <taxon>Bacteria</taxon>
        <taxon>Bacillati</taxon>
        <taxon>Bacillota</taxon>
        <taxon>Clostridia</taxon>
        <taxon>Halanaerobiales</taxon>
        <taxon>Halothermotrichaceae</taxon>
        <taxon>Halothermothrix</taxon>
    </lineage>
</organism>
<dbReference type="InterPro" id="IPR018392">
    <property type="entry name" value="LysM"/>
</dbReference>
<dbReference type="SMART" id="SM00257">
    <property type="entry name" value="LysM"/>
    <property type="match status" value="1"/>
</dbReference>
<dbReference type="EMBL" id="CP001098">
    <property type="protein sequence ID" value="ACL70885.1"/>
    <property type="molecule type" value="Genomic_DNA"/>
</dbReference>
<dbReference type="PANTHER" id="PTHR33734:SF22">
    <property type="entry name" value="MEMBRANE-BOUND LYTIC MUREIN TRANSGLYCOSYLASE D"/>
    <property type="match status" value="1"/>
</dbReference>
<dbReference type="KEGG" id="hor:Hore_21400"/>
<dbReference type="InterPro" id="IPR024300">
    <property type="entry name" value="SipL_SPOCS_dom"/>
</dbReference>
<dbReference type="Pfam" id="PF01476">
    <property type="entry name" value="LysM"/>
    <property type="match status" value="1"/>
</dbReference>
<reference evidence="2 3" key="1">
    <citation type="journal article" date="2009" name="PLoS ONE">
        <title>Genome analysis of the anaerobic thermohalophilic bacterium Halothermothrix orenii.</title>
        <authorList>
            <person name="Mavromatis K."/>
            <person name="Ivanova N."/>
            <person name="Anderson I."/>
            <person name="Lykidis A."/>
            <person name="Hooper S.D."/>
            <person name="Sun H."/>
            <person name="Kunin V."/>
            <person name="Lapidus A."/>
            <person name="Hugenholtz P."/>
            <person name="Patel B."/>
            <person name="Kyrpides N.C."/>
        </authorList>
    </citation>
    <scope>NUCLEOTIDE SEQUENCE [LARGE SCALE GENOMIC DNA]</scope>
    <source>
        <strain evidence="3">H 168 / OCM 544 / DSM 9562</strain>
    </source>
</reference>
<dbReference type="Proteomes" id="UP000000719">
    <property type="component" value="Chromosome"/>
</dbReference>
<protein>
    <submittedName>
        <fullName evidence="2">Peptidoglycan-binding LysM</fullName>
    </submittedName>
</protein>
<dbReference type="OrthoDB" id="9779340at2"/>
<dbReference type="eggNOG" id="COG1388">
    <property type="taxonomic scope" value="Bacteria"/>
</dbReference>
<gene>
    <name evidence="2" type="ordered locus">Hore_21400</name>
</gene>
<dbReference type="GO" id="GO:0008932">
    <property type="term" value="F:lytic endotransglycosylase activity"/>
    <property type="evidence" value="ECO:0007669"/>
    <property type="project" value="TreeGrafter"/>
</dbReference>
<dbReference type="InterPro" id="IPR036779">
    <property type="entry name" value="LysM_dom_sf"/>
</dbReference>
<evidence type="ECO:0000313" key="2">
    <source>
        <dbReference type="EMBL" id="ACL70885.1"/>
    </source>
</evidence>
<dbReference type="HOGENOM" id="CLU_037106_0_0_9"/>
<proteinExistence type="predicted"/>
<dbReference type="SUPFAM" id="SSF54106">
    <property type="entry name" value="LysM domain"/>
    <property type="match status" value="1"/>
</dbReference>
<name>B8D0E9_HALOH</name>
<dbReference type="Gene3D" id="3.10.350.10">
    <property type="entry name" value="LysM domain"/>
    <property type="match status" value="1"/>
</dbReference>
<feature type="domain" description="LysM" evidence="1">
    <location>
        <begin position="453"/>
        <end position="497"/>
    </location>
</feature>
<evidence type="ECO:0000259" key="1">
    <source>
        <dbReference type="PROSITE" id="PS51782"/>
    </source>
</evidence>
<keyword evidence="3" id="KW-1185">Reference proteome</keyword>
<dbReference type="AlphaFoldDB" id="B8D0E9"/>
<dbReference type="PANTHER" id="PTHR33734">
    <property type="entry name" value="LYSM DOMAIN-CONTAINING GPI-ANCHORED PROTEIN 2"/>
    <property type="match status" value="1"/>
</dbReference>
<dbReference type="STRING" id="373903.Hore_21400"/>
<evidence type="ECO:0000313" key="3">
    <source>
        <dbReference type="Proteomes" id="UP000000719"/>
    </source>
</evidence>
<dbReference type="CDD" id="cd00118">
    <property type="entry name" value="LysM"/>
    <property type="match status" value="1"/>
</dbReference>
<dbReference type="RefSeq" id="WP_015923854.1">
    <property type="nucleotide sequence ID" value="NC_011899.1"/>
</dbReference>
<dbReference type="PROSITE" id="PS51782">
    <property type="entry name" value="LYSM"/>
    <property type="match status" value="1"/>
</dbReference>
<accession>B8D0E9</accession>
<sequence length="500" mass="55529">MPQQQLTVSEELARRVVDFEVVRNVGIPSELPPAERVVSANARLEITEATAGQGNVVINGIIRSTIFYASAEDPSNVVSIRRNFNFTERVNIPGARPGAEVNVDASIGDIDFYVINNRLLGIEFVVVADLEITVPETVPVVEEPEEVEFRRRRIRIRRTIVERNFVRELTSVERLPSDAEDIRRIIDVESTIQLIDIITGNNRVTIRGVVNNRILYVNRQGQLEFFSISFPVTETFTLRGVDPGDEAFVDTVIRSEEASLVDNRRIRFNITALFNILVVREEEVTVPVGVITPGVFPERRTVIVDRVVAEERTRVLARDQVTVPEGNPDIDRVIRATGQFIGGTVSAETASGGVFVDGEIAVNILYVADLPQQPVYFTSTVIDLNTFINIEGVTADMDAVVDAEVVRVSASRVSARQINVRVVVELNLVVTERVRIPLVIRVGEEPADEEGFITYTVQPGDTLFLISRRYGVSIARLVEINNIADPDNLRVGQQLLIPAG</sequence>